<comment type="similarity">
    <text evidence="2 4">Belongs to the class-III pyridoxal-phosphate-dependent aminotransferase family.</text>
</comment>
<evidence type="ECO:0000256" key="1">
    <source>
        <dbReference type="ARBA" id="ARBA00001933"/>
    </source>
</evidence>
<dbReference type="Gene3D" id="3.90.1150.10">
    <property type="entry name" value="Aspartate Aminotransferase, domain 1"/>
    <property type="match status" value="1"/>
</dbReference>
<dbReference type="Proteomes" id="UP000004699">
    <property type="component" value="Unassembled WGS sequence"/>
</dbReference>
<keyword evidence="6" id="KW-1185">Reference proteome</keyword>
<dbReference type="AlphaFoldDB" id="B8KT92"/>
<sequence length="431" mass="47035">MTDLTDELLRKRHRLMGRFSPLFYEEPIVAVKGEGCYLWDADGRQYLDAYNNVPHVGHCHSHVVDAITRQASTLNVHTRYLNPVVLDYSERLLTKFDDSLESVIYACSGSEANEAAVRMARHYTGKQGVIVTDLAYHGNTEAIAEMGTEFMPESRHSQRVATFTTPDRYRAPSGLVGDALAAYFLETVDAAIAKLQDSGAGVAALLVCPGFANEGIPEAPPAFLSKAAARVREAGGLIIADEVQFGFGRSATHWFSHQKFGVIPDIVTLGKPMGNGHPISAVLASRTLVENFGEWGMYFNTFAGNPVSCAAANAVLDVLETEQLLPRAERNSKIVFDALKAMQSRYDCFGDVREGGLFFAVDLVDDPVEKTPATALANKVVNQMRQRGVLISRIGPNDNVLKIRPPLAFDSEHADQLLTTLESVMEDVTGG</sequence>
<proteinExistence type="inferred from homology"/>
<dbReference type="PANTHER" id="PTHR45688:SF13">
    <property type="entry name" value="ALANINE--GLYOXYLATE AMINOTRANSFERASE 2-LIKE"/>
    <property type="match status" value="1"/>
</dbReference>
<dbReference type="EMBL" id="DS999411">
    <property type="protein sequence ID" value="EED34404.1"/>
    <property type="molecule type" value="Genomic_DNA"/>
</dbReference>
<evidence type="ECO:0000313" key="5">
    <source>
        <dbReference type="EMBL" id="EED34404.1"/>
    </source>
</evidence>
<dbReference type="InterPro" id="IPR049704">
    <property type="entry name" value="Aminotrans_3_PPA_site"/>
</dbReference>
<accession>B8KT92</accession>
<evidence type="ECO:0000313" key="6">
    <source>
        <dbReference type="Proteomes" id="UP000004699"/>
    </source>
</evidence>
<evidence type="ECO:0000256" key="4">
    <source>
        <dbReference type="RuleBase" id="RU003560"/>
    </source>
</evidence>
<dbReference type="RefSeq" id="WP_009019152.1">
    <property type="nucleotide sequence ID" value="NZ_DS999411.1"/>
</dbReference>
<keyword evidence="3 4" id="KW-0663">Pyridoxal phosphate</keyword>
<gene>
    <name evidence="5" type="ORF">NOR51B_341</name>
</gene>
<dbReference type="PANTHER" id="PTHR45688">
    <property type="match status" value="1"/>
</dbReference>
<dbReference type="OrthoDB" id="9801052at2"/>
<dbReference type="SUPFAM" id="SSF53383">
    <property type="entry name" value="PLP-dependent transferases"/>
    <property type="match status" value="1"/>
</dbReference>
<dbReference type="Gene3D" id="3.40.640.10">
    <property type="entry name" value="Type I PLP-dependent aspartate aminotransferase-like (Major domain)"/>
    <property type="match status" value="1"/>
</dbReference>
<dbReference type="EC" id="2.6.1.19" evidence="5"/>
<dbReference type="Pfam" id="PF00202">
    <property type="entry name" value="Aminotran_3"/>
    <property type="match status" value="1"/>
</dbReference>
<dbReference type="HOGENOM" id="CLU_016922_8_0_6"/>
<organism evidence="5 6">
    <name type="scientific">Luminiphilus syltensis NOR5-1B</name>
    <dbReference type="NCBI Taxonomy" id="565045"/>
    <lineage>
        <taxon>Bacteria</taxon>
        <taxon>Pseudomonadati</taxon>
        <taxon>Pseudomonadota</taxon>
        <taxon>Gammaproteobacteria</taxon>
        <taxon>Cellvibrionales</taxon>
        <taxon>Halieaceae</taxon>
        <taxon>Luminiphilus</taxon>
    </lineage>
</organism>
<dbReference type="PROSITE" id="PS00600">
    <property type="entry name" value="AA_TRANSFER_CLASS_3"/>
    <property type="match status" value="1"/>
</dbReference>
<dbReference type="GO" id="GO:0034386">
    <property type="term" value="F:4-aminobutyrate:2-oxoglutarate transaminase activity"/>
    <property type="evidence" value="ECO:0007669"/>
    <property type="project" value="UniProtKB-EC"/>
</dbReference>
<dbReference type="STRING" id="565045.NOR51B_341"/>
<dbReference type="PIRSF" id="PIRSF000521">
    <property type="entry name" value="Transaminase_4ab_Lys_Orn"/>
    <property type="match status" value="1"/>
</dbReference>
<comment type="cofactor">
    <cofactor evidence="1">
        <name>pyridoxal 5'-phosphate</name>
        <dbReference type="ChEBI" id="CHEBI:597326"/>
    </cofactor>
</comment>
<dbReference type="InterPro" id="IPR005814">
    <property type="entry name" value="Aminotrans_3"/>
</dbReference>
<keyword evidence="5" id="KW-0032">Aminotransferase</keyword>
<protein>
    <submittedName>
        <fullName evidence="5">4-aminobutyrate aminotransferase</fullName>
        <ecNumber evidence="5">2.6.1.19</ecNumber>
    </submittedName>
</protein>
<dbReference type="InterPro" id="IPR015424">
    <property type="entry name" value="PyrdxlP-dep_Trfase"/>
</dbReference>
<dbReference type="CDD" id="cd00610">
    <property type="entry name" value="OAT_like"/>
    <property type="match status" value="1"/>
</dbReference>
<dbReference type="eggNOG" id="COG0160">
    <property type="taxonomic scope" value="Bacteria"/>
</dbReference>
<evidence type="ECO:0000256" key="2">
    <source>
        <dbReference type="ARBA" id="ARBA00008954"/>
    </source>
</evidence>
<keyword evidence="5" id="KW-0808">Transferase</keyword>
<name>B8KT92_9GAMM</name>
<dbReference type="InterPro" id="IPR015421">
    <property type="entry name" value="PyrdxlP-dep_Trfase_major"/>
</dbReference>
<evidence type="ECO:0000256" key="3">
    <source>
        <dbReference type="ARBA" id="ARBA00022898"/>
    </source>
</evidence>
<reference evidence="6" key="1">
    <citation type="journal article" date="2013" name="BMC Microbiol.">
        <title>Taxonomy and evolution of bacteriochlorophyll a-containing members of the OM60/NOR5 clade of marine gammaproteobacteria: description of Luminiphilus syltensis gen. nov., sp. nov., reclassification of Haliea rubra as Pseudohaliea rubra gen. nov., comb. nov., and emendation of Chromatocurvus halotolerans.</title>
        <authorList>
            <person name="Spring S."/>
            <person name="Riedel T."/>
            <person name="Sproer C."/>
            <person name="Yan S."/>
            <person name="Harder J."/>
            <person name="Fuchs B.M."/>
        </authorList>
    </citation>
    <scope>NUCLEOTIDE SEQUENCE [LARGE SCALE GENOMIC DNA]</scope>
    <source>
        <strain evidence="6">NOR51-B</strain>
    </source>
</reference>
<dbReference type="InterPro" id="IPR015422">
    <property type="entry name" value="PyrdxlP-dep_Trfase_small"/>
</dbReference>
<dbReference type="GO" id="GO:0030170">
    <property type="term" value="F:pyridoxal phosphate binding"/>
    <property type="evidence" value="ECO:0007669"/>
    <property type="project" value="InterPro"/>
</dbReference>